<dbReference type="SUPFAM" id="SSF144091">
    <property type="entry name" value="Rhomboid-like"/>
    <property type="match status" value="1"/>
</dbReference>
<feature type="transmembrane region" description="Helical" evidence="7">
    <location>
        <begin position="109"/>
        <end position="128"/>
    </location>
</feature>
<evidence type="ECO:0000259" key="8">
    <source>
        <dbReference type="Pfam" id="PF01694"/>
    </source>
</evidence>
<dbReference type="InterPro" id="IPR022764">
    <property type="entry name" value="Peptidase_S54_rhomboid_dom"/>
</dbReference>
<dbReference type="PANTHER" id="PTHR43731:SF14">
    <property type="entry name" value="PRESENILIN-ASSOCIATED RHOMBOID-LIKE PROTEIN, MITOCHONDRIAL"/>
    <property type="match status" value="1"/>
</dbReference>
<comment type="similarity">
    <text evidence="2">Belongs to the peptidase S54 family.</text>
</comment>
<evidence type="ECO:0000256" key="5">
    <source>
        <dbReference type="ARBA" id="ARBA00022989"/>
    </source>
</evidence>
<evidence type="ECO:0000259" key="9">
    <source>
        <dbReference type="Pfam" id="PF20216"/>
    </source>
</evidence>
<dbReference type="OrthoDB" id="9807874at2"/>
<keyword evidence="4" id="KW-0378">Hydrolase</keyword>
<reference evidence="10 11" key="1">
    <citation type="submission" date="2014-07" db="EMBL/GenBank/DDBJ databases">
        <title>Genome of Flavobacterium reichenbachii LMG 25512.</title>
        <authorList>
            <person name="Stropko S.J."/>
            <person name="Pipes S.E."/>
            <person name="Newman J.D."/>
        </authorList>
    </citation>
    <scope>NUCLEOTIDE SEQUENCE [LARGE SCALE GENOMIC DNA]</scope>
    <source>
        <strain evidence="10 11">LMG 25512</strain>
    </source>
</reference>
<dbReference type="AlphaFoldDB" id="A0A085ZL03"/>
<dbReference type="InterPro" id="IPR046483">
    <property type="entry name" value="DUF6576"/>
</dbReference>
<dbReference type="Pfam" id="PF20216">
    <property type="entry name" value="DUF6576"/>
    <property type="match status" value="1"/>
</dbReference>
<dbReference type="Pfam" id="PF01694">
    <property type="entry name" value="Rhomboid"/>
    <property type="match status" value="1"/>
</dbReference>
<comment type="caution">
    <text evidence="10">The sequence shown here is derived from an EMBL/GenBank/DDBJ whole genome shotgun (WGS) entry which is preliminary data.</text>
</comment>
<feature type="transmembrane region" description="Helical" evidence="7">
    <location>
        <begin position="81"/>
        <end position="102"/>
    </location>
</feature>
<keyword evidence="6 7" id="KW-0472">Membrane</keyword>
<dbReference type="EMBL" id="JPRL01000001">
    <property type="protein sequence ID" value="KFF05117.1"/>
    <property type="molecule type" value="Genomic_DNA"/>
</dbReference>
<dbReference type="STRING" id="362418.IW19_06045"/>
<evidence type="ECO:0000313" key="10">
    <source>
        <dbReference type="EMBL" id="KFF05117.1"/>
    </source>
</evidence>
<feature type="transmembrane region" description="Helical" evidence="7">
    <location>
        <begin position="195"/>
        <end position="213"/>
    </location>
</feature>
<dbReference type="InterPro" id="IPR035952">
    <property type="entry name" value="Rhomboid-like_sf"/>
</dbReference>
<dbReference type="GO" id="GO:0016020">
    <property type="term" value="C:membrane"/>
    <property type="evidence" value="ECO:0007669"/>
    <property type="project" value="UniProtKB-SubCell"/>
</dbReference>
<dbReference type="Gene3D" id="1.20.1540.10">
    <property type="entry name" value="Rhomboid-like"/>
    <property type="match status" value="1"/>
</dbReference>
<evidence type="ECO:0000256" key="4">
    <source>
        <dbReference type="ARBA" id="ARBA00022801"/>
    </source>
</evidence>
<feature type="transmembrane region" description="Helical" evidence="7">
    <location>
        <begin position="170"/>
        <end position="189"/>
    </location>
</feature>
<proteinExistence type="inferred from homology"/>
<dbReference type="PANTHER" id="PTHR43731">
    <property type="entry name" value="RHOMBOID PROTEASE"/>
    <property type="match status" value="1"/>
</dbReference>
<evidence type="ECO:0000256" key="1">
    <source>
        <dbReference type="ARBA" id="ARBA00004141"/>
    </source>
</evidence>
<accession>A0A085ZL03</accession>
<sequence>MINIGIVSIIIIVINFAVSYKGFNDGIFFEKYKFQVDRILIHKEYYRLITSGFLHVDWMHLIFNMISLYAFSELLEVNAGIINFLIIYFCSLIAGDLFALLLHKNHGDYNSVGASGAVCGVIFASIALFPGLGIGFFILPISIPSWLYALLYIIYSIYGVKSNRDNIGHEAHLGGAVIGMLIAVILFPHSLTENYVPIAIVLIPCIIFIYIIITKPYILYIDNYFFKTHKKYYSIDHKYNEQKVNQQQEIDKLLDKISKKGIKSLSKNEKQKLEEYSNKR</sequence>
<evidence type="ECO:0000256" key="2">
    <source>
        <dbReference type="ARBA" id="ARBA00009045"/>
    </source>
</evidence>
<feature type="domain" description="Peptidase S54 rhomboid" evidence="8">
    <location>
        <begin position="43"/>
        <end position="188"/>
    </location>
</feature>
<keyword evidence="5 7" id="KW-1133">Transmembrane helix</keyword>
<feature type="transmembrane region" description="Helical" evidence="7">
    <location>
        <begin position="6"/>
        <end position="24"/>
    </location>
</feature>
<dbReference type="InterPro" id="IPR050925">
    <property type="entry name" value="Rhomboid_protease_S54"/>
</dbReference>
<evidence type="ECO:0000256" key="7">
    <source>
        <dbReference type="SAM" id="Phobius"/>
    </source>
</evidence>
<dbReference type="RefSeq" id="WP_035682203.1">
    <property type="nucleotide sequence ID" value="NZ_JPRL01000001.1"/>
</dbReference>
<gene>
    <name evidence="10" type="ORF">IW19_06045</name>
</gene>
<keyword evidence="3 7" id="KW-0812">Transmembrane</keyword>
<feature type="transmembrane region" description="Helical" evidence="7">
    <location>
        <begin position="134"/>
        <end position="158"/>
    </location>
</feature>
<protein>
    <submittedName>
        <fullName evidence="10">Rhomboid family protein</fullName>
    </submittedName>
</protein>
<name>A0A085ZL03_9FLAO</name>
<comment type="subcellular location">
    <subcellularLocation>
        <location evidence="1">Membrane</location>
        <topology evidence="1">Multi-pass membrane protein</topology>
    </subcellularLocation>
</comment>
<evidence type="ECO:0000256" key="6">
    <source>
        <dbReference type="ARBA" id="ARBA00023136"/>
    </source>
</evidence>
<dbReference type="eggNOG" id="COG0705">
    <property type="taxonomic scope" value="Bacteria"/>
</dbReference>
<evidence type="ECO:0000256" key="3">
    <source>
        <dbReference type="ARBA" id="ARBA00022692"/>
    </source>
</evidence>
<keyword evidence="11" id="KW-1185">Reference proteome</keyword>
<organism evidence="10 11">
    <name type="scientific">Flavobacterium reichenbachii</name>
    <dbReference type="NCBI Taxonomy" id="362418"/>
    <lineage>
        <taxon>Bacteria</taxon>
        <taxon>Pseudomonadati</taxon>
        <taxon>Bacteroidota</taxon>
        <taxon>Flavobacteriia</taxon>
        <taxon>Flavobacteriales</taxon>
        <taxon>Flavobacteriaceae</taxon>
        <taxon>Flavobacterium</taxon>
    </lineage>
</organism>
<feature type="transmembrane region" description="Helical" evidence="7">
    <location>
        <begin position="45"/>
        <end position="69"/>
    </location>
</feature>
<dbReference type="GO" id="GO:0004252">
    <property type="term" value="F:serine-type endopeptidase activity"/>
    <property type="evidence" value="ECO:0007669"/>
    <property type="project" value="InterPro"/>
</dbReference>
<evidence type="ECO:0000313" key="11">
    <source>
        <dbReference type="Proteomes" id="UP000028715"/>
    </source>
</evidence>
<dbReference type="Proteomes" id="UP000028715">
    <property type="component" value="Unassembled WGS sequence"/>
</dbReference>
<feature type="domain" description="DUF6576" evidence="9">
    <location>
        <begin position="233"/>
        <end position="279"/>
    </location>
</feature>